<organism evidence="3 4">
    <name type="scientific">Fonsecaea multimorphosa CBS 102226</name>
    <dbReference type="NCBI Taxonomy" id="1442371"/>
    <lineage>
        <taxon>Eukaryota</taxon>
        <taxon>Fungi</taxon>
        <taxon>Dikarya</taxon>
        <taxon>Ascomycota</taxon>
        <taxon>Pezizomycotina</taxon>
        <taxon>Eurotiomycetes</taxon>
        <taxon>Chaetothyriomycetidae</taxon>
        <taxon>Chaetothyriales</taxon>
        <taxon>Herpotrichiellaceae</taxon>
        <taxon>Fonsecaea</taxon>
    </lineage>
</organism>
<evidence type="ECO:0000256" key="1">
    <source>
        <dbReference type="SAM" id="MobiDB-lite"/>
    </source>
</evidence>
<sequence>MDPVVFRFKPAPTQMDLKGSTIEGIVGIAFMLAILMFFVTLAFVRHIRTRRPSRRAQRYLPASRRLRLDAPEGTVDNLHPPPPAYETLYPVAGRPQFRPWSWWATYLQLGNEHETADPSDGDVEEGTGSPSQLRSSPPSSPTWAPPLLPPPYELIACADWVRNTRTAAAMREPHVIDADAWSSLTTRERRREILVTEREISPSEG</sequence>
<keyword evidence="4" id="KW-1185">Reference proteome</keyword>
<evidence type="ECO:0000313" key="4">
    <source>
        <dbReference type="Proteomes" id="UP000053411"/>
    </source>
</evidence>
<reference evidence="3 4" key="1">
    <citation type="submission" date="2015-01" db="EMBL/GenBank/DDBJ databases">
        <title>The Genome Sequence of Fonsecaea multimorphosa CBS 102226.</title>
        <authorList>
            <consortium name="The Broad Institute Genomics Platform"/>
            <person name="Cuomo C."/>
            <person name="de Hoog S."/>
            <person name="Gorbushina A."/>
            <person name="Stielow B."/>
            <person name="Teixiera M."/>
            <person name="Abouelleil A."/>
            <person name="Chapman S.B."/>
            <person name="Priest M."/>
            <person name="Young S.K."/>
            <person name="Wortman J."/>
            <person name="Nusbaum C."/>
            <person name="Birren B."/>
        </authorList>
    </citation>
    <scope>NUCLEOTIDE SEQUENCE [LARGE SCALE GENOMIC DNA]</scope>
    <source>
        <strain evidence="3 4">CBS 102226</strain>
    </source>
</reference>
<dbReference type="RefSeq" id="XP_016630454.1">
    <property type="nucleotide sequence ID" value="XM_016778606.1"/>
</dbReference>
<dbReference type="OrthoDB" id="4156488at2759"/>
<gene>
    <name evidence="3" type="ORF">Z520_08109</name>
</gene>
<evidence type="ECO:0000313" key="3">
    <source>
        <dbReference type="EMBL" id="KIX96331.1"/>
    </source>
</evidence>
<protein>
    <submittedName>
        <fullName evidence="3">Uncharacterized protein</fullName>
    </submittedName>
</protein>
<accession>A0A0D2IH02</accession>
<dbReference type="EMBL" id="KN848078">
    <property type="protein sequence ID" value="KIX96331.1"/>
    <property type="molecule type" value="Genomic_DNA"/>
</dbReference>
<keyword evidence="2" id="KW-0472">Membrane</keyword>
<dbReference type="VEuPathDB" id="FungiDB:Z520_08109"/>
<dbReference type="AlphaFoldDB" id="A0A0D2IH02"/>
<dbReference type="Proteomes" id="UP000053411">
    <property type="component" value="Unassembled WGS sequence"/>
</dbReference>
<dbReference type="GeneID" id="27713855"/>
<proteinExistence type="predicted"/>
<evidence type="ECO:0000256" key="2">
    <source>
        <dbReference type="SAM" id="Phobius"/>
    </source>
</evidence>
<keyword evidence="2" id="KW-1133">Transmembrane helix</keyword>
<feature type="region of interest" description="Disordered" evidence="1">
    <location>
        <begin position="113"/>
        <end position="145"/>
    </location>
</feature>
<name>A0A0D2IH02_9EURO</name>
<keyword evidence="2" id="KW-0812">Transmembrane</keyword>
<feature type="transmembrane region" description="Helical" evidence="2">
    <location>
        <begin position="25"/>
        <end position="44"/>
    </location>
</feature>